<evidence type="ECO:0000313" key="2">
    <source>
        <dbReference type="EMBL" id="PZF73140.1"/>
    </source>
</evidence>
<evidence type="ECO:0000313" key="3">
    <source>
        <dbReference type="Proteomes" id="UP000248745"/>
    </source>
</evidence>
<dbReference type="OrthoDB" id="594989at2"/>
<keyword evidence="1" id="KW-0472">Membrane</keyword>
<proteinExistence type="predicted"/>
<sequence length="156" mass="17278">MPSSGFFKILTMIQRIQTVWLLLAMLINAVLFRIDLYTAHIIQNGTDTTTAINVTNYYPLLIVAALITILPLFAIFLFKNRKQQKGLITLSVVATIGFIALTIMRVGNLNNATPPATGGAYSVLAVLPVISLIFLFLAMKGIRKDEKLVKSLDRLR</sequence>
<feature type="transmembrane region" description="Helical" evidence="1">
    <location>
        <begin position="20"/>
        <end position="42"/>
    </location>
</feature>
<dbReference type="Pfam" id="PF14126">
    <property type="entry name" value="DUF4293"/>
    <property type="match status" value="1"/>
</dbReference>
<keyword evidence="1" id="KW-1133">Transmembrane helix</keyword>
<feature type="transmembrane region" description="Helical" evidence="1">
    <location>
        <begin position="57"/>
        <end position="78"/>
    </location>
</feature>
<protein>
    <recommendedName>
        <fullName evidence="4">DUF4293 domain-containing protein</fullName>
    </recommendedName>
</protein>
<feature type="transmembrane region" description="Helical" evidence="1">
    <location>
        <begin position="119"/>
        <end position="138"/>
    </location>
</feature>
<accession>A0A2W2ALF0</accession>
<reference evidence="2 3" key="1">
    <citation type="submission" date="2018-06" db="EMBL/GenBank/DDBJ databases">
        <title>Mucibacter soli gen. nov., sp. nov., a new member of the family Chitinophagaceae producing mucin.</title>
        <authorList>
            <person name="Kim M.-K."/>
            <person name="Park S."/>
            <person name="Kim T.-S."/>
            <person name="Joung Y."/>
            <person name="Han J.-H."/>
            <person name="Kim S.B."/>
        </authorList>
    </citation>
    <scope>NUCLEOTIDE SEQUENCE [LARGE SCALE GENOMIC DNA]</scope>
    <source>
        <strain evidence="2 3">R1-15</strain>
    </source>
</reference>
<organism evidence="2 3">
    <name type="scientific">Taibaiella soli</name>
    <dbReference type="NCBI Taxonomy" id="1649169"/>
    <lineage>
        <taxon>Bacteria</taxon>
        <taxon>Pseudomonadati</taxon>
        <taxon>Bacteroidota</taxon>
        <taxon>Chitinophagia</taxon>
        <taxon>Chitinophagales</taxon>
        <taxon>Chitinophagaceae</taxon>
        <taxon>Taibaiella</taxon>
    </lineage>
</organism>
<dbReference type="AlphaFoldDB" id="A0A2W2ALF0"/>
<dbReference type="Proteomes" id="UP000248745">
    <property type="component" value="Unassembled WGS sequence"/>
</dbReference>
<keyword evidence="1" id="KW-0812">Transmembrane</keyword>
<gene>
    <name evidence="2" type="ORF">DN068_09720</name>
</gene>
<evidence type="ECO:0008006" key="4">
    <source>
        <dbReference type="Google" id="ProtNLM"/>
    </source>
</evidence>
<evidence type="ECO:0000256" key="1">
    <source>
        <dbReference type="SAM" id="Phobius"/>
    </source>
</evidence>
<dbReference type="EMBL" id="QKTW01000015">
    <property type="protein sequence ID" value="PZF73140.1"/>
    <property type="molecule type" value="Genomic_DNA"/>
</dbReference>
<keyword evidence="3" id="KW-1185">Reference proteome</keyword>
<comment type="caution">
    <text evidence="2">The sequence shown here is derived from an EMBL/GenBank/DDBJ whole genome shotgun (WGS) entry which is preliminary data.</text>
</comment>
<dbReference type="InterPro" id="IPR025635">
    <property type="entry name" value="DUF4293"/>
</dbReference>
<name>A0A2W2ALF0_9BACT</name>
<feature type="transmembrane region" description="Helical" evidence="1">
    <location>
        <begin position="87"/>
        <end position="107"/>
    </location>
</feature>